<feature type="region of interest" description="Disordered" evidence="1">
    <location>
        <begin position="1"/>
        <end position="47"/>
    </location>
</feature>
<comment type="caution">
    <text evidence="3">The sequence shown here is derived from an EMBL/GenBank/DDBJ whole genome shotgun (WGS) entry which is preliminary data.</text>
</comment>
<dbReference type="VEuPathDB" id="FungiDB:A1Q1_05117"/>
<feature type="compositionally biased region" description="Low complexity" evidence="1">
    <location>
        <begin position="916"/>
        <end position="931"/>
    </location>
</feature>
<feature type="region of interest" description="Disordered" evidence="1">
    <location>
        <begin position="808"/>
        <end position="827"/>
    </location>
</feature>
<feature type="domain" description="DH" evidence="2">
    <location>
        <begin position="123"/>
        <end position="249"/>
    </location>
</feature>
<evidence type="ECO:0000313" key="4">
    <source>
        <dbReference type="Proteomes" id="UP000002748"/>
    </source>
</evidence>
<dbReference type="PANTHER" id="PTHR12673:SF270">
    <property type="entry name" value="FYVE-TYPE DOMAIN-CONTAINING PROTEIN"/>
    <property type="match status" value="1"/>
</dbReference>
<dbReference type="Gene3D" id="1.20.900.10">
    <property type="entry name" value="Dbl homology (DH) domain"/>
    <property type="match status" value="1"/>
</dbReference>
<feature type="region of interest" description="Disordered" evidence="1">
    <location>
        <begin position="832"/>
        <end position="937"/>
    </location>
</feature>
<protein>
    <recommendedName>
        <fullName evidence="2">DH domain-containing protein</fullName>
    </recommendedName>
</protein>
<organism evidence="3 4">
    <name type="scientific">Trichosporon asahii var. asahii (strain ATCC 90039 / CBS 2479 / JCM 2466 / KCTC 7840 / NBRC 103889/ NCYC 2677 / UAMH 7654)</name>
    <name type="common">Yeast</name>
    <dbReference type="NCBI Taxonomy" id="1186058"/>
    <lineage>
        <taxon>Eukaryota</taxon>
        <taxon>Fungi</taxon>
        <taxon>Dikarya</taxon>
        <taxon>Basidiomycota</taxon>
        <taxon>Agaricomycotina</taxon>
        <taxon>Tremellomycetes</taxon>
        <taxon>Trichosporonales</taxon>
        <taxon>Trichosporonaceae</taxon>
        <taxon>Trichosporon</taxon>
    </lineage>
</organism>
<name>J5QA38_TRIAS</name>
<evidence type="ECO:0000313" key="3">
    <source>
        <dbReference type="EMBL" id="EJT46288.1"/>
    </source>
</evidence>
<feature type="region of interest" description="Disordered" evidence="1">
    <location>
        <begin position="689"/>
        <end position="757"/>
    </location>
</feature>
<feature type="region of interest" description="Disordered" evidence="1">
    <location>
        <begin position="772"/>
        <end position="792"/>
    </location>
</feature>
<dbReference type="GeneID" id="25988629"/>
<feature type="compositionally biased region" description="Polar residues" evidence="1">
    <location>
        <begin position="32"/>
        <end position="47"/>
    </location>
</feature>
<dbReference type="OrthoDB" id="660555at2759"/>
<dbReference type="GO" id="GO:0005737">
    <property type="term" value="C:cytoplasm"/>
    <property type="evidence" value="ECO:0007669"/>
    <property type="project" value="TreeGrafter"/>
</dbReference>
<dbReference type="InterPro" id="IPR051092">
    <property type="entry name" value="FYVE_RhoGEF_PH"/>
</dbReference>
<feature type="region of interest" description="Disordered" evidence="1">
    <location>
        <begin position="349"/>
        <end position="375"/>
    </location>
</feature>
<dbReference type="EMBL" id="ALBS01000297">
    <property type="protein sequence ID" value="EJT46288.1"/>
    <property type="molecule type" value="Genomic_DNA"/>
</dbReference>
<dbReference type="InterPro" id="IPR035899">
    <property type="entry name" value="DBL_dom_sf"/>
</dbReference>
<dbReference type="KEGG" id="tasa:A1Q1_05117"/>
<feature type="compositionally biased region" description="Low complexity" evidence="1">
    <location>
        <begin position="694"/>
        <end position="714"/>
    </location>
</feature>
<dbReference type="SUPFAM" id="SSF48065">
    <property type="entry name" value="DBL homology domain (DH-domain)"/>
    <property type="match status" value="1"/>
</dbReference>
<feature type="compositionally biased region" description="Polar residues" evidence="1">
    <location>
        <begin position="808"/>
        <end position="818"/>
    </location>
</feature>
<dbReference type="PROSITE" id="PS50010">
    <property type="entry name" value="DH_2"/>
    <property type="match status" value="1"/>
</dbReference>
<sequence>MAPIGTSPFRPRSRSGHANRSPSPPPLPPKSNNADAASSTGSATMIPSRSSRRAFLCDLIIDSNATGQHTNAMLSQLGQPLERPNCLPRAAELPQPQNSYADDIMAMSAAGWTASKQEEMDRRLQSLMEELVRTENSYVSRVLALQKNYSKPLMNFSRDSQTRIIKTYEVRRLFSNVDAVVPAALAFQEDLQKMWAGGRAAEIIGDLCLDHLKTRKTMDPYRTYISNQDEAQKAFQELYKKDEFRNYVDATSDFGNSLWSPCSAFPGTLSMVKCMSPMSTQRAKLVEAIEIASRIARCDPDEQTLRATVQYCLSRNIDGFPANMFSNNRDYIDSIDVEESMGDLYGSRGRHGHMHGSSVSSLGSLASPVKESSSGGPPPLYCTLFLFDDKLLIAKRQSTSVNGRKVTGLEDVSKLVRSGGGVAVKEKDGAKNWKLSYRGTVNILDVIAVDLGDGDFQLFLEKPLMDQSDRWSGRPLRTYTAVNPPTPIGLDPATARSDKLRFIQNLWALQAMARTKVLPSQLKEIPRVLTSHNDVSMDSEHMRVKLYWNLWTRKGWESEHTKAKVAMQVSDENEERSQSDLTCLGPPNLVFRLVAIEGDLVRIAYSGPNTMLQTTVCHLEDINMRLVSIISDQGCLKFDTSNIVQPHLLSTPGKRASRLNFLTGTASSRSNFGGSSYGSSINSHISTNEAKSISSAGRSPLSPRSPRSPTTPQRKASGAIDIPPPPVREEEEEAPLGTVFQRAPQPHSPGQIPSPGSRISRVQMMREQIELRQHNSLESPSTPPKDLPIRNGRSPVRSGIATFAQSIAGNESRVLSPSPSKPKRMDEPLVFNTAASNLKRTDTLLSRTNTMSPRGPRRNPSPLSLAHEDPVADASSVAGPDGHDPVTEPSAVPRPDEQYPVAQPSSVTPANEHSLAQPSPVAWSSQSSAFSQPPPAA</sequence>
<accession>J5QA38</accession>
<dbReference type="HOGENOM" id="CLU_312883_0_0_1"/>
<dbReference type="GO" id="GO:0005085">
    <property type="term" value="F:guanyl-nucleotide exchange factor activity"/>
    <property type="evidence" value="ECO:0007669"/>
    <property type="project" value="InterPro"/>
</dbReference>
<feature type="compositionally biased region" description="Low complexity" evidence="1">
    <location>
        <begin position="355"/>
        <end position="367"/>
    </location>
</feature>
<proteinExistence type="predicted"/>
<dbReference type="PANTHER" id="PTHR12673">
    <property type="entry name" value="FACIOGENITAL DYSPLASIA PROTEIN"/>
    <property type="match status" value="1"/>
</dbReference>
<feature type="compositionally biased region" description="Polar residues" evidence="1">
    <location>
        <begin position="833"/>
        <end position="852"/>
    </location>
</feature>
<evidence type="ECO:0000256" key="1">
    <source>
        <dbReference type="SAM" id="MobiDB-lite"/>
    </source>
</evidence>
<evidence type="ECO:0000259" key="2">
    <source>
        <dbReference type="PROSITE" id="PS50010"/>
    </source>
</evidence>
<dbReference type="RefSeq" id="XP_014177399.1">
    <property type="nucleotide sequence ID" value="XM_014321924.1"/>
</dbReference>
<dbReference type="AlphaFoldDB" id="J5QA38"/>
<gene>
    <name evidence="3" type="ORF">A1Q1_05117</name>
</gene>
<dbReference type="InterPro" id="IPR000219">
    <property type="entry name" value="DH_dom"/>
</dbReference>
<dbReference type="Pfam" id="PF00621">
    <property type="entry name" value="RhoGEF"/>
    <property type="match status" value="1"/>
</dbReference>
<dbReference type="Proteomes" id="UP000002748">
    <property type="component" value="Unassembled WGS sequence"/>
</dbReference>
<reference evidence="3 4" key="1">
    <citation type="journal article" date="2012" name="Eukaryot. Cell">
        <title>Draft genome sequence of CBS 2479, the standard type strain of Trichosporon asahii.</title>
        <authorList>
            <person name="Yang R.Y."/>
            <person name="Li H.T."/>
            <person name="Zhu H."/>
            <person name="Zhou G.P."/>
            <person name="Wang M."/>
            <person name="Wang L."/>
        </authorList>
    </citation>
    <scope>NUCLEOTIDE SEQUENCE [LARGE SCALE GENOMIC DNA]</scope>
    <source>
        <strain evidence="4">ATCC 90039 / CBS 2479 / JCM 2466 / KCTC 7840 / NCYC 2677 / UAMH 7654</strain>
    </source>
</reference>